<accession>A0A6J7LMN5</accession>
<dbReference type="GO" id="GO:0006465">
    <property type="term" value="P:signal peptide processing"/>
    <property type="evidence" value="ECO:0007669"/>
    <property type="project" value="TreeGrafter"/>
</dbReference>
<name>A0A6J7LMN5_9ZZZZ</name>
<evidence type="ECO:0000259" key="3">
    <source>
        <dbReference type="Pfam" id="PF01478"/>
    </source>
</evidence>
<dbReference type="EMBL" id="CAFBNE010000158">
    <property type="protein sequence ID" value="CAB4968522.1"/>
    <property type="molecule type" value="Genomic_DNA"/>
</dbReference>
<feature type="transmembrane region" description="Helical" evidence="2">
    <location>
        <begin position="102"/>
        <end position="121"/>
    </location>
</feature>
<dbReference type="Pfam" id="PF01478">
    <property type="entry name" value="Peptidase_A24"/>
    <property type="match status" value="1"/>
</dbReference>
<dbReference type="GO" id="GO:0004190">
    <property type="term" value="F:aspartic-type endopeptidase activity"/>
    <property type="evidence" value="ECO:0007669"/>
    <property type="project" value="InterPro"/>
</dbReference>
<reference evidence="4" key="1">
    <citation type="submission" date="2020-05" db="EMBL/GenBank/DDBJ databases">
        <authorList>
            <person name="Chiriac C."/>
            <person name="Salcher M."/>
            <person name="Ghai R."/>
            <person name="Kavagutti S V."/>
        </authorList>
    </citation>
    <scope>NUCLEOTIDE SEQUENCE</scope>
</reference>
<feature type="transmembrane region" description="Helical" evidence="2">
    <location>
        <begin position="27"/>
        <end position="45"/>
    </location>
</feature>
<dbReference type="GO" id="GO:0005886">
    <property type="term" value="C:plasma membrane"/>
    <property type="evidence" value="ECO:0007669"/>
    <property type="project" value="TreeGrafter"/>
</dbReference>
<comment type="similarity">
    <text evidence="1">Belongs to the peptidase A24 family.</text>
</comment>
<gene>
    <name evidence="4" type="ORF">UFOPK3772_03112</name>
</gene>
<organism evidence="4">
    <name type="scientific">freshwater metagenome</name>
    <dbReference type="NCBI Taxonomy" id="449393"/>
    <lineage>
        <taxon>unclassified sequences</taxon>
        <taxon>metagenomes</taxon>
        <taxon>ecological metagenomes</taxon>
    </lineage>
</organism>
<feature type="transmembrane region" description="Helical" evidence="2">
    <location>
        <begin position="77"/>
        <end position="95"/>
    </location>
</feature>
<sequence length="178" mass="18061">MLVAAIVVAGLLAGASLWRFGFSWTSLPYIAYGVLSGVLIVIDARSKRLPNALTLPAIPVTAALLAGPAIAGEGDGALLRAICAGTVLLLAYLALHLISPAGLGLGDVKLAASMGMVLGWISWPALLWGAVLGFVIAALVSLALLAARRATRKSDVPFGPSMLAGAWVVIIASSAIPL</sequence>
<keyword evidence="2" id="KW-0472">Membrane</keyword>
<dbReference type="InterPro" id="IPR000045">
    <property type="entry name" value="Prepilin_IV_endopep_pep"/>
</dbReference>
<feature type="transmembrane region" description="Helical" evidence="2">
    <location>
        <begin position="158"/>
        <end position="176"/>
    </location>
</feature>
<dbReference type="PANTHER" id="PTHR30487">
    <property type="entry name" value="TYPE 4 PREPILIN-LIKE PROTEINS LEADER PEPTIDE-PROCESSING ENZYME"/>
    <property type="match status" value="1"/>
</dbReference>
<proteinExistence type="inferred from homology"/>
<keyword evidence="2" id="KW-1133">Transmembrane helix</keyword>
<dbReference type="PRINTS" id="PR00864">
    <property type="entry name" value="PREPILNPTASE"/>
</dbReference>
<dbReference type="InterPro" id="IPR050882">
    <property type="entry name" value="Prepilin_peptidase/N-MTase"/>
</dbReference>
<dbReference type="InterPro" id="IPR014032">
    <property type="entry name" value="Peptidase_A24A_bac"/>
</dbReference>
<keyword evidence="2" id="KW-0812">Transmembrane</keyword>
<feature type="transmembrane region" description="Helical" evidence="2">
    <location>
        <begin position="52"/>
        <end position="71"/>
    </location>
</feature>
<evidence type="ECO:0000313" key="4">
    <source>
        <dbReference type="EMBL" id="CAB4968522.1"/>
    </source>
</evidence>
<feature type="domain" description="Prepilin type IV endopeptidase peptidase" evidence="3">
    <location>
        <begin position="34"/>
        <end position="136"/>
    </location>
</feature>
<dbReference type="Gene3D" id="1.20.120.1220">
    <property type="match status" value="1"/>
</dbReference>
<dbReference type="PANTHER" id="PTHR30487:SF0">
    <property type="entry name" value="PREPILIN LEADER PEPTIDASE_N-METHYLTRANSFERASE-RELATED"/>
    <property type="match status" value="1"/>
</dbReference>
<feature type="transmembrane region" description="Helical" evidence="2">
    <location>
        <begin position="127"/>
        <end position="146"/>
    </location>
</feature>
<evidence type="ECO:0000256" key="1">
    <source>
        <dbReference type="ARBA" id="ARBA00005801"/>
    </source>
</evidence>
<evidence type="ECO:0000256" key="2">
    <source>
        <dbReference type="SAM" id="Phobius"/>
    </source>
</evidence>
<dbReference type="AlphaFoldDB" id="A0A6J7LMN5"/>
<protein>
    <submittedName>
        <fullName evidence="4">Unannotated protein</fullName>
    </submittedName>
</protein>